<evidence type="ECO:0000313" key="3">
    <source>
        <dbReference type="EMBL" id="QEG33350.1"/>
    </source>
</evidence>
<keyword evidence="1" id="KW-0732">Signal</keyword>
<reference evidence="3 4" key="1">
    <citation type="submission" date="2019-08" db="EMBL/GenBank/DDBJ databases">
        <title>Deep-cultivation of Planctomycetes and their phenomic and genomic characterization uncovers novel biology.</title>
        <authorList>
            <person name="Wiegand S."/>
            <person name="Jogler M."/>
            <person name="Boedeker C."/>
            <person name="Pinto D."/>
            <person name="Vollmers J."/>
            <person name="Rivas-Marin E."/>
            <person name="Kohn T."/>
            <person name="Peeters S.H."/>
            <person name="Heuer A."/>
            <person name="Rast P."/>
            <person name="Oberbeckmann S."/>
            <person name="Bunk B."/>
            <person name="Jeske O."/>
            <person name="Meyerdierks A."/>
            <person name="Storesund J.E."/>
            <person name="Kallscheuer N."/>
            <person name="Luecker S."/>
            <person name="Lage O.M."/>
            <person name="Pohl T."/>
            <person name="Merkel B.J."/>
            <person name="Hornburger P."/>
            <person name="Mueller R.-W."/>
            <person name="Bruemmer F."/>
            <person name="Labrenz M."/>
            <person name="Spormann A.M."/>
            <person name="Op den Camp H."/>
            <person name="Overmann J."/>
            <person name="Amann R."/>
            <person name="Jetten M.S.M."/>
            <person name="Mascher T."/>
            <person name="Medema M.H."/>
            <person name="Devos D.P."/>
            <person name="Kaster A.-K."/>
            <person name="Ovreas L."/>
            <person name="Rohde M."/>
            <person name="Galperin M.Y."/>
            <person name="Jogler C."/>
        </authorList>
    </citation>
    <scope>NUCLEOTIDE SEQUENCE [LARGE SCALE GENOMIC DNA]</scope>
    <source>
        <strain evidence="3 4">Pr1d</strain>
    </source>
</reference>
<dbReference type="InterPro" id="IPR008930">
    <property type="entry name" value="Terpenoid_cyclase/PrenylTrfase"/>
</dbReference>
<dbReference type="CDD" id="cd00688">
    <property type="entry name" value="ISOPREN_C2_like"/>
    <property type="match status" value="1"/>
</dbReference>
<name>A0A5B9Q6M3_9BACT</name>
<dbReference type="KEGG" id="bgok:Pr1d_06110"/>
<dbReference type="SUPFAM" id="SSF48239">
    <property type="entry name" value="Terpenoid cyclases/Protein prenyltransferases"/>
    <property type="match status" value="1"/>
</dbReference>
<gene>
    <name evidence="3" type="ORF">Pr1d_06110</name>
</gene>
<dbReference type="Gene3D" id="3.40.50.12140">
    <property type="entry name" value="Domain of unknown function DUF4159"/>
    <property type="match status" value="2"/>
</dbReference>
<dbReference type="EMBL" id="CP042913">
    <property type="protein sequence ID" value="QEG33350.1"/>
    <property type="molecule type" value="Genomic_DNA"/>
</dbReference>
<dbReference type="InterPro" id="IPR025297">
    <property type="entry name" value="DUF4159"/>
</dbReference>
<accession>A0A5B9Q6M3</accession>
<dbReference type="AlphaFoldDB" id="A0A5B9Q6M3"/>
<dbReference type="Pfam" id="PF13709">
    <property type="entry name" value="DUF4159"/>
    <property type="match status" value="2"/>
</dbReference>
<proteinExistence type="predicted"/>
<evidence type="ECO:0000259" key="2">
    <source>
        <dbReference type="Pfam" id="PF13709"/>
    </source>
</evidence>
<feature type="domain" description="DUF4159" evidence="2">
    <location>
        <begin position="354"/>
        <end position="547"/>
    </location>
</feature>
<dbReference type="Gene3D" id="1.50.10.20">
    <property type="match status" value="2"/>
</dbReference>
<dbReference type="RefSeq" id="WP_148072130.1">
    <property type="nucleotide sequence ID" value="NZ_CP042913.1"/>
</dbReference>
<feature type="domain" description="DUF4159" evidence="2">
    <location>
        <begin position="578"/>
        <end position="784"/>
    </location>
</feature>
<sequence precursor="true">MRRHQRSLLRIVLAAVCLLPASLPLHAQFLNDIAEPLTAEQVRESISGGVKYLLEEQNEARGTWNDLAPYPGGVTALCTIALLNSGVDPNDPQIQAALAYLRDIPPTKTYSVALQTMAFCAGDPQRDQMLIQRNVNWLESIQLENGSWSYPSGDGDNSNSQFAVLALHEAERAGAQIKLETWKKAAEYWSGAQNPDGSWGYKIGWDEGLGSMTCAGIGATVICNERAKRADADVKNGLVQCCQPHEEEDSLDRALTWLGRNFSVRRNPGRRGMGQVWHYYYLYGLERVGRLTARRFIGELDPHDWYREGAEYLIRNQDPFSHSWTGQNTAEDNPHIATSMALLFLSKGRRPVLMAKLTHGPGEDWDNHENDMANLTARVEKLWDIDLTWQILNPESATVDDLLQAPVLFLSGSKSPDLDGTAQKMRDYIDRGGFLFAESCCLDGSRFEEGFRKYLDKVFPEKEYRLRRAGPEHPLWRVEELVRPESPYVGRLWTVEYGCRTCVVFSEIDLSCYWELYGRIGRPTFPETIEKRLNDAMAVGVNVLAYATNREPKGKEASFVATIDAAELAAAGSRGTIQIAKLQHGGGCNDAPGALVNLLRTAAQGELKLQVSTNEFQITADDPNLKRFVLAFMHGRHDFRFTPKEQESLREYLTNGGTLFADSICASPQFAAAFQREIKQVLPDSQLERIPVTDTLFRDSAGGSDIRKVKRRDPVERQADQPLATRTREVEPELLGIKIDGRWAVIFSPYDISCALEQHEAMECRGYTREDAARIGLNVLMYTLSPDTE</sequence>
<dbReference type="Proteomes" id="UP000323917">
    <property type="component" value="Chromosome"/>
</dbReference>
<evidence type="ECO:0000256" key="1">
    <source>
        <dbReference type="SAM" id="SignalP"/>
    </source>
</evidence>
<evidence type="ECO:0000313" key="4">
    <source>
        <dbReference type="Proteomes" id="UP000323917"/>
    </source>
</evidence>
<feature type="chain" id="PRO_5023033215" description="DUF4159 domain-containing protein" evidence="1">
    <location>
        <begin position="28"/>
        <end position="789"/>
    </location>
</feature>
<feature type="signal peptide" evidence="1">
    <location>
        <begin position="1"/>
        <end position="27"/>
    </location>
</feature>
<protein>
    <recommendedName>
        <fullName evidence="2">DUF4159 domain-containing protein</fullName>
    </recommendedName>
</protein>
<keyword evidence="4" id="KW-1185">Reference proteome</keyword>
<dbReference type="OrthoDB" id="220961at2"/>
<organism evidence="3 4">
    <name type="scientific">Bythopirellula goksoeyrii</name>
    <dbReference type="NCBI Taxonomy" id="1400387"/>
    <lineage>
        <taxon>Bacteria</taxon>
        <taxon>Pseudomonadati</taxon>
        <taxon>Planctomycetota</taxon>
        <taxon>Planctomycetia</taxon>
        <taxon>Pirellulales</taxon>
        <taxon>Lacipirellulaceae</taxon>
        <taxon>Bythopirellula</taxon>
    </lineage>
</organism>